<dbReference type="EnsemblPlants" id="AVESA.00010b.r2.3CG0488850.1">
    <property type="protein sequence ID" value="AVESA.00010b.r2.3CG0488850.1.CDS"/>
    <property type="gene ID" value="AVESA.00010b.r2.3CG0488850"/>
</dbReference>
<name>A0ACD5VN74_AVESA</name>
<evidence type="ECO:0000313" key="1">
    <source>
        <dbReference type="EnsemblPlants" id="AVESA.00010b.r2.3CG0488850.1.CDS"/>
    </source>
</evidence>
<reference evidence="1" key="1">
    <citation type="submission" date="2021-05" db="EMBL/GenBank/DDBJ databases">
        <authorList>
            <person name="Scholz U."/>
            <person name="Mascher M."/>
            <person name="Fiebig A."/>
        </authorList>
    </citation>
    <scope>NUCLEOTIDE SEQUENCE [LARGE SCALE GENOMIC DNA]</scope>
</reference>
<accession>A0ACD5VN74</accession>
<keyword evidence="2" id="KW-1185">Reference proteome</keyword>
<sequence length="404" mass="45156">MLLVVRFCSRKKLALGVPRVAAVSSYPKKKIETLAEEEEQIDRTPALEMATKGEVSRGEFNPRSAATTEAVEEEEEETSEDEEGKWADTDREVSMGRVLTEDEEMEDYHQGLEYRWGDELGGFEQETTVSSMLTTHKTIQHACATSALQVYSIKVEETKLMWPLHVYGMVAARDPVDHNRNILFKRERDDPQIITENDPDLLLTGPSRAIVFLDPVEFEIDLKVKGGSEDKERLIHQVYTYNGTTGLDGTRCSNDNCTIYLHFKELVETVQATIMSVQIISGSWPSDYAGQIACSDASSHEEVVLLDFPDGRYPPVVDQDGNLDFLRRVVSVDVHKEMTVFVRAYPVCGDLKATIVSGDVMFTPHPCGVTEGKCDIGGKCVIKIKVAWSLLVEANWLLPSSSLL</sequence>
<dbReference type="Proteomes" id="UP001732700">
    <property type="component" value="Chromosome 3C"/>
</dbReference>
<proteinExistence type="predicted"/>
<protein>
    <submittedName>
        <fullName evidence="1">Uncharacterized protein</fullName>
    </submittedName>
</protein>
<evidence type="ECO:0000313" key="2">
    <source>
        <dbReference type="Proteomes" id="UP001732700"/>
    </source>
</evidence>
<reference evidence="1" key="2">
    <citation type="submission" date="2025-09" db="UniProtKB">
        <authorList>
            <consortium name="EnsemblPlants"/>
        </authorList>
    </citation>
    <scope>IDENTIFICATION</scope>
</reference>
<organism evidence="1 2">
    <name type="scientific">Avena sativa</name>
    <name type="common">Oat</name>
    <dbReference type="NCBI Taxonomy" id="4498"/>
    <lineage>
        <taxon>Eukaryota</taxon>
        <taxon>Viridiplantae</taxon>
        <taxon>Streptophyta</taxon>
        <taxon>Embryophyta</taxon>
        <taxon>Tracheophyta</taxon>
        <taxon>Spermatophyta</taxon>
        <taxon>Magnoliopsida</taxon>
        <taxon>Liliopsida</taxon>
        <taxon>Poales</taxon>
        <taxon>Poaceae</taxon>
        <taxon>BOP clade</taxon>
        <taxon>Pooideae</taxon>
        <taxon>Poodae</taxon>
        <taxon>Poeae</taxon>
        <taxon>Poeae Chloroplast Group 1 (Aveneae type)</taxon>
        <taxon>Aveninae</taxon>
        <taxon>Avena</taxon>
    </lineage>
</organism>